<dbReference type="InterPro" id="IPR045801">
    <property type="entry name" value="MEKK4_N"/>
</dbReference>
<keyword evidence="4 7" id="KW-0547">Nucleotide-binding</keyword>
<keyword evidence="11" id="KW-1185">Reference proteome</keyword>
<dbReference type="EMBL" id="OU963862">
    <property type="protein sequence ID" value="CAH0754679.1"/>
    <property type="molecule type" value="Genomic_DNA"/>
</dbReference>
<dbReference type="PROSITE" id="PS50011">
    <property type="entry name" value="PROTEIN_KINASE_DOM"/>
    <property type="match status" value="1"/>
</dbReference>
<reference evidence="10" key="1">
    <citation type="submission" date="2021-12" db="EMBL/GenBank/DDBJ databases">
        <authorList>
            <person name="King R."/>
        </authorList>
    </citation>
    <scope>NUCLEOTIDE SEQUENCE</scope>
</reference>
<keyword evidence="5" id="KW-0418">Kinase</keyword>
<feature type="compositionally biased region" description="Low complexity" evidence="8">
    <location>
        <begin position="399"/>
        <end position="410"/>
    </location>
</feature>
<evidence type="ECO:0000313" key="10">
    <source>
        <dbReference type="EMBL" id="CAH0754679.1"/>
    </source>
</evidence>
<keyword evidence="3" id="KW-0808">Transferase</keyword>
<dbReference type="GO" id="GO:0000165">
    <property type="term" value="P:MAPK cascade"/>
    <property type="evidence" value="ECO:0007669"/>
    <property type="project" value="InterPro"/>
</dbReference>
<evidence type="ECO:0000256" key="7">
    <source>
        <dbReference type="PROSITE-ProRule" id="PRU10141"/>
    </source>
</evidence>
<dbReference type="Pfam" id="PF00069">
    <property type="entry name" value="Pkinase"/>
    <property type="match status" value="1"/>
</dbReference>
<dbReference type="InterPro" id="IPR011009">
    <property type="entry name" value="Kinase-like_dom_sf"/>
</dbReference>
<evidence type="ECO:0000256" key="6">
    <source>
        <dbReference type="ARBA" id="ARBA00022840"/>
    </source>
</evidence>
<feature type="binding site" evidence="7">
    <location>
        <position position="1087"/>
    </location>
    <ligand>
        <name>ATP</name>
        <dbReference type="ChEBI" id="CHEBI:30616"/>
    </ligand>
</feature>
<dbReference type="SUPFAM" id="SSF56112">
    <property type="entry name" value="Protein kinase-like (PK-like)"/>
    <property type="match status" value="1"/>
</dbReference>
<dbReference type="GO" id="GO:0004674">
    <property type="term" value="F:protein serine/threonine kinase activity"/>
    <property type="evidence" value="ECO:0007669"/>
    <property type="project" value="UniProtKB-KW"/>
</dbReference>
<organism evidence="10 11">
    <name type="scientific">Bemisia tabaci</name>
    <name type="common">Sweetpotato whitefly</name>
    <name type="synonym">Aleurodes tabaci</name>
    <dbReference type="NCBI Taxonomy" id="7038"/>
    <lineage>
        <taxon>Eukaryota</taxon>
        <taxon>Metazoa</taxon>
        <taxon>Ecdysozoa</taxon>
        <taxon>Arthropoda</taxon>
        <taxon>Hexapoda</taxon>
        <taxon>Insecta</taxon>
        <taxon>Pterygota</taxon>
        <taxon>Neoptera</taxon>
        <taxon>Paraneoptera</taxon>
        <taxon>Hemiptera</taxon>
        <taxon>Sternorrhyncha</taxon>
        <taxon>Aleyrodoidea</taxon>
        <taxon>Aleyrodidae</taxon>
        <taxon>Aleyrodinae</taxon>
        <taxon>Bemisia</taxon>
    </lineage>
</organism>
<keyword evidence="2" id="KW-0723">Serine/threonine-protein kinase</keyword>
<dbReference type="SMART" id="SM00220">
    <property type="entry name" value="S_TKc"/>
    <property type="match status" value="1"/>
</dbReference>
<sequence>MEPALFNDHLERLNLEDEGSDTDEGNSVEPLHVDDIYDDILNDYDVYGSTPTRTRISRKLKERKQWEKERGIVKPQTSKTTRTRNSSDQPIFDLDKGESSGDETDSQKSTSKGKKRHLKLLRGSERDFKLDFSDMNHSSAPFCEIEAEMPGEAAPTIKVETCKPFMCLSSKLVLCRKSGQNVPCNIDTAVNQDRLNFHQTLLRIGNCDKVYGQEHIKQQMLDAETCMPQNDVWQSELKDLLWLELRAYLADRTPSEQDQFFCREREGIGDLLKSIMEFRLDEKSVVTDAENDGKSHCSKWCFKMFCTNCQEVQNVALRRIESLLFKLENAAALYPSSRTFGIHYPLYVSKEFTAKVKTMCLWYNLIKHMRLKFLILCRQLIQAEELNFSNPKQLLNSVSSDSHGSSLSMSTDPSEPATSNHSDETTADEDFEYNFSGLYFYRVGEKKYELDYYNLLPDIRQHFHENGNNPSQDLKCSFPMSAYRKYIKNNLKTKGIKRAFNFIEKLENTVLQKIKWSLMELTEEEWEKIENTSDNCDISEELELKRHGMCSEEAQSLCLPGYRSCFLFIARIPLCVIHTFLLMRLNMRPEKPSLLSIRQLICELKEGLRLAVTVRKHYLEQFEAATRGAPPDVKVDSYIDSFDQTTQNVLEIYLKYLYQWVSMIQQEQVWKNVLEEEWGFAKNISPHIPGGLALVGSSFCLVARTIFQGIDNLFRSSVDELVSKLKNAGPSEIKHEMFRALRAVQSLVGITRERALRSICLVKILRKDLENVDQENTRLSLHYNVITDALVQLKQETCTLCVTIKYVVKQIENSCVIPSSLDEIENCALRSRIREVLNQLFKFAFEYYKEVFRMTSNCMHTQFSECIIGLANLWINFVKERCEQGRGLKPKWATQGLDYLVVACDPQHTDYLSDEKFQSFKAAVEDIIDYIVGTQDNHSPHICKKLLFNSSPRSQASTPPIFPAAGTPRFRRRYDGSHSINGYEKRLSVESCENSPSPEITFEPLSRRGRVQSAVKSLDSAIEKRLKNENRIGEVCETYNSTLNIHSFVKYHTINFSWQRGIKIGQGRFGKVYTVVNHENGELLAMKELQLQPNDHQAVTKVVQELNIFERVNHENLVRYYGVEIHKEEMLIFMELCPEGTLENLVASIEGGFPESIIRGYMRQLVAGVDFLHQHGIVHRDIKSANIFLTKEGRCLKLGDFGSAAKMKAHLTVPGELIGFVGTQAYMAPEVFTKNNTVGHGRAVDIWSLGCVLVEMASGQRPWAEYDSNYQIMFKVGMGETPHVPDSLSDEGHSFANLCLQHCPKDRATTTELSQHLFLKIDND</sequence>
<dbReference type="PANTHER" id="PTHR48016:SF32">
    <property type="entry name" value="MITOGEN-ACTIVATED PROTEIN KINASE KINASE KINASE 4"/>
    <property type="match status" value="1"/>
</dbReference>
<evidence type="ECO:0000313" key="11">
    <source>
        <dbReference type="Proteomes" id="UP001152759"/>
    </source>
</evidence>
<feature type="region of interest" description="Disordered" evidence="8">
    <location>
        <begin position="64"/>
        <end position="118"/>
    </location>
</feature>
<gene>
    <name evidence="10" type="ORF">BEMITA_LOCUS1850</name>
</gene>
<evidence type="ECO:0000256" key="3">
    <source>
        <dbReference type="ARBA" id="ARBA00022679"/>
    </source>
</evidence>
<dbReference type="Pfam" id="PF19431">
    <property type="entry name" value="MEKK4_N"/>
    <property type="match status" value="2"/>
</dbReference>
<feature type="compositionally biased region" description="Polar residues" evidence="8">
    <location>
        <begin position="411"/>
        <end position="420"/>
    </location>
</feature>
<evidence type="ECO:0000256" key="8">
    <source>
        <dbReference type="SAM" id="MobiDB-lite"/>
    </source>
</evidence>
<dbReference type="InterPro" id="IPR050538">
    <property type="entry name" value="MAP_kinase_kinase_kinase"/>
</dbReference>
<evidence type="ECO:0000256" key="5">
    <source>
        <dbReference type="ARBA" id="ARBA00022777"/>
    </source>
</evidence>
<feature type="compositionally biased region" description="Acidic residues" evidence="8">
    <location>
        <begin position="16"/>
        <end position="26"/>
    </location>
</feature>
<dbReference type="Gene3D" id="1.10.510.10">
    <property type="entry name" value="Transferase(Phosphotransferase) domain 1"/>
    <property type="match status" value="1"/>
</dbReference>
<feature type="domain" description="Protein kinase" evidence="9">
    <location>
        <begin position="1058"/>
        <end position="1319"/>
    </location>
</feature>
<evidence type="ECO:0000259" key="9">
    <source>
        <dbReference type="PROSITE" id="PS50011"/>
    </source>
</evidence>
<dbReference type="InterPro" id="IPR000719">
    <property type="entry name" value="Prot_kinase_dom"/>
</dbReference>
<comment type="similarity">
    <text evidence="1">Belongs to the protein kinase superfamily. STE Ser/Thr protein kinase family. MAP kinase kinase kinase subfamily.</text>
</comment>
<feature type="region of interest" description="Disordered" evidence="8">
    <location>
        <begin position="1"/>
        <end position="33"/>
    </location>
</feature>
<protein>
    <recommendedName>
        <fullName evidence="9">Protein kinase domain-containing protein</fullName>
    </recommendedName>
</protein>
<dbReference type="PROSITE" id="PS00107">
    <property type="entry name" value="PROTEIN_KINASE_ATP"/>
    <property type="match status" value="1"/>
</dbReference>
<dbReference type="PANTHER" id="PTHR48016">
    <property type="entry name" value="MAP KINASE KINASE KINASE SSK2-RELATED-RELATED"/>
    <property type="match status" value="1"/>
</dbReference>
<dbReference type="Proteomes" id="UP001152759">
    <property type="component" value="Chromosome 1"/>
</dbReference>
<dbReference type="InterPro" id="IPR008271">
    <property type="entry name" value="Ser/Thr_kinase_AS"/>
</dbReference>
<evidence type="ECO:0000256" key="2">
    <source>
        <dbReference type="ARBA" id="ARBA00022527"/>
    </source>
</evidence>
<feature type="compositionally biased region" description="Polar residues" evidence="8">
    <location>
        <begin position="75"/>
        <end position="89"/>
    </location>
</feature>
<proteinExistence type="inferred from homology"/>
<dbReference type="GO" id="GO:0005524">
    <property type="term" value="F:ATP binding"/>
    <property type="evidence" value="ECO:0007669"/>
    <property type="project" value="UniProtKB-UniRule"/>
</dbReference>
<name>A0A9P0G2I7_BEMTA</name>
<keyword evidence="6 7" id="KW-0067">ATP-binding</keyword>
<evidence type="ECO:0000256" key="4">
    <source>
        <dbReference type="ARBA" id="ARBA00022741"/>
    </source>
</evidence>
<dbReference type="PROSITE" id="PS00108">
    <property type="entry name" value="PROTEIN_KINASE_ST"/>
    <property type="match status" value="1"/>
</dbReference>
<evidence type="ECO:0000256" key="1">
    <source>
        <dbReference type="ARBA" id="ARBA00006529"/>
    </source>
</evidence>
<accession>A0A9P0G2I7</accession>
<dbReference type="InterPro" id="IPR017441">
    <property type="entry name" value="Protein_kinase_ATP_BS"/>
</dbReference>
<feature type="region of interest" description="Disordered" evidence="8">
    <location>
        <begin position="399"/>
        <end position="425"/>
    </location>
</feature>